<dbReference type="AlphaFoldDB" id="A0A1Y2HLY4"/>
<feature type="compositionally biased region" description="Polar residues" evidence="1">
    <location>
        <begin position="370"/>
        <end position="380"/>
    </location>
</feature>
<keyword evidence="3" id="KW-1185">Reference proteome</keyword>
<feature type="region of interest" description="Disordered" evidence="1">
    <location>
        <begin position="331"/>
        <end position="412"/>
    </location>
</feature>
<protein>
    <submittedName>
        <fullName evidence="2">Uncharacterized protein</fullName>
    </submittedName>
</protein>
<dbReference type="Proteomes" id="UP000193411">
    <property type="component" value="Unassembled WGS sequence"/>
</dbReference>
<reference evidence="2 3" key="1">
    <citation type="submission" date="2016-07" db="EMBL/GenBank/DDBJ databases">
        <title>Pervasive Adenine N6-methylation of Active Genes in Fungi.</title>
        <authorList>
            <consortium name="DOE Joint Genome Institute"/>
            <person name="Mondo S.J."/>
            <person name="Dannebaum R.O."/>
            <person name="Kuo R.C."/>
            <person name="Labutti K."/>
            <person name="Haridas S."/>
            <person name="Kuo A."/>
            <person name="Salamov A."/>
            <person name="Ahrendt S.R."/>
            <person name="Lipzen A."/>
            <person name="Sullivan W."/>
            <person name="Andreopoulos W.B."/>
            <person name="Clum A."/>
            <person name="Lindquist E."/>
            <person name="Daum C."/>
            <person name="Ramamoorthy G.K."/>
            <person name="Gryganskyi A."/>
            <person name="Culley D."/>
            <person name="Magnuson J.K."/>
            <person name="James T.Y."/>
            <person name="O'Malley M.A."/>
            <person name="Stajich J.E."/>
            <person name="Spatafora J.W."/>
            <person name="Visel A."/>
            <person name="Grigoriev I.V."/>
        </authorList>
    </citation>
    <scope>NUCLEOTIDE SEQUENCE [LARGE SCALE GENOMIC DNA]</scope>
    <source>
        <strain evidence="2 3">PL171</strain>
    </source>
</reference>
<evidence type="ECO:0000256" key="1">
    <source>
        <dbReference type="SAM" id="MobiDB-lite"/>
    </source>
</evidence>
<gene>
    <name evidence="2" type="ORF">BCR44DRAFT_241174</name>
</gene>
<name>A0A1Y2HLY4_9FUNG</name>
<feature type="region of interest" description="Disordered" evidence="1">
    <location>
        <begin position="1"/>
        <end position="41"/>
    </location>
</feature>
<comment type="caution">
    <text evidence="2">The sequence shown here is derived from an EMBL/GenBank/DDBJ whole genome shotgun (WGS) entry which is preliminary data.</text>
</comment>
<organism evidence="2 3">
    <name type="scientific">Catenaria anguillulae PL171</name>
    <dbReference type="NCBI Taxonomy" id="765915"/>
    <lineage>
        <taxon>Eukaryota</taxon>
        <taxon>Fungi</taxon>
        <taxon>Fungi incertae sedis</taxon>
        <taxon>Blastocladiomycota</taxon>
        <taxon>Blastocladiomycetes</taxon>
        <taxon>Blastocladiales</taxon>
        <taxon>Catenariaceae</taxon>
        <taxon>Catenaria</taxon>
    </lineage>
</organism>
<evidence type="ECO:0000313" key="3">
    <source>
        <dbReference type="Proteomes" id="UP000193411"/>
    </source>
</evidence>
<feature type="region of interest" description="Disordered" evidence="1">
    <location>
        <begin position="108"/>
        <end position="135"/>
    </location>
</feature>
<proteinExistence type="predicted"/>
<feature type="region of interest" description="Disordered" evidence="1">
    <location>
        <begin position="162"/>
        <end position="182"/>
    </location>
</feature>
<dbReference type="EMBL" id="MCFL01000021">
    <property type="protein sequence ID" value="ORZ35627.1"/>
    <property type="molecule type" value="Genomic_DNA"/>
</dbReference>
<feature type="compositionally biased region" description="Low complexity" evidence="1">
    <location>
        <begin position="19"/>
        <end position="40"/>
    </location>
</feature>
<sequence>MDQLIGPDPKRTRLAMSLSTSTSTSSTSSVPPTPGTGPTVADLRRLQAAAEAKAQATLAATQQHATHPSTAAAKAAQAAVAIASGSAAAAAAAKPLAAAIVVPHVPTGVSRKASGGAEAKGDKREAGADAGKQRKRRASLVMELASKYGAIALAATDSTRGRARATSPSVDVVPPSPKRRKLEETHVVVARARSMSPSADSDVTMIDGSVADEDEEDEERDVVVASGGLASMMLGQEDILSLDQLLSATNASLSATCDAAISTSLASAFDSVSLDAHLKSVLATTPAMETAPGMAALGLAPPSLFTSAAPSALFSRSPSPALSDVSSVSSLSLGVGDAEEGPTRNRGRARGDVVGLPPLPNEPVADARPLSNNQDSTLGSNKHKSRPARCTRSTGLTAPSPPTLAAQPQKPKSLVLVEDNTSTDLLKAWTMVSWSPSTDGLEHFPWDDSSDDELDELFDAALGAHLLGGAVAPGAAFDSMFGHVTLPSPPMAPAGPVPVPAVRRRVTSTHMRVADSARRASAKSESEMSSFGSLLGSMHAMGVGVAGRGGAGVPSKPLSPRGCVLRSLSSGTTAGGVVEDECVPAASGIVDMADVSESSMSSSTTASCGSASATPWFNLDDVCWGMNFPTVQPMPVYETSSVDKAAAAGTSVVMGNGMSFGL</sequence>
<evidence type="ECO:0000313" key="2">
    <source>
        <dbReference type="EMBL" id="ORZ35627.1"/>
    </source>
</evidence>
<accession>A0A1Y2HLY4</accession>